<reference evidence="4" key="2">
    <citation type="submission" date="2012-08" db="EMBL/GenBank/DDBJ databases">
        <title>Finished genome of Desulfosporosinus meridiei DSM 13257.</title>
        <authorList>
            <person name="Huntemann M."/>
            <person name="Wei C.-L."/>
            <person name="Han J."/>
            <person name="Detter J.C."/>
            <person name="Han C."/>
            <person name="Davenport K."/>
            <person name="Daligault H."/>
            <person name="Erkkila T."/>
            <person name="Gu W."/>
            <person name="Munk A.C.C."/>
            <person name="Teshima H."/>
            <person name="Xu Y."/>
            <person name="Chain P."/>
            <person name="Tapia R."/>
            <person name="Chen A."/>
            <person name="Krypides N."/>
            <person name="Mavromatis K."/>
            <person name="Markowitz V."/>
            <person name="Szeto E."/>
            <person name="Ivanova N."/>
            <person name="Mikhailova N."/>
            <person name="Ovchinnikova G."/>
            <person name="Pagani I."/>
            <person name="Pati A."/>
            <person name="Goodwin L."/>
            <person name="Peters L."/>
            <person name="Pitluck S."/>
            <person name="Woyke T."/>
            <person name="Pester M."/>
            <person name="Spring S."/>
            <person name="Ollivier B."/>
            <person name="Rattei T."/>
            <person name="Klenk H.-P."/>
            <person name="Wagner M."/>
            <person name="Loy A."/>
        </authorList>
    </citation>
    <scope>NUCLEOTIDE SEQUENCE [LARGE SCALE GENOMIC DNA]</scope>
    <source>
        <strain evidence="4">ATCC BAA-275 / DSM 13257 / NCIMB 13706 / S10</strain>
    </source>
</reference>
<organism evidence="3 4">
    <name type="scientific">Desulfosporosinus meridiei (strain ATCC BAA-275 / DSM 13257 / KCTC 12902 / NCIMB 13706 / S10)</name>
    <dbReference type="NCBI Taxonomy" id="768704"/>
    <lineage>
        <taxon>Bacteria</taxon>
        <taxon>Bacillati</taxon>
        <taxon>Bacillota</taxon>
        <taxon>Clostridia</taxon>
        <taxon>Eubacteriales</taxon>
        <taxon>Desulfitobacteriaceae</taxon>
        <taxon>Desulfosporosinus</taxon>
    </lineage>
</organism>
<reference evidence="3 4" key="1">
    <citation type="journal article" date="2012" name="J. Bacteriol.">
        <title>Complete genome sequences of Desulfosporosinus orientis DSM765T, Desulfosporosinus youngiae DSM17734T, Desulfosporosinus meridiei DSM13257T, and Desulfosporosinus acidiphilus DSM22704T.</title>
        <authorList>
            <person name="Pester M."/>
            <person name="Brambilla E."/>
            <person name="Alazard D."/>
            <person name="Rattei T."/>
            <person name="Weinmaier T."/>
            <person name="Han J."/>
            <person name="Lucas S."/>
            <person name="Lapidus A."/>
            <person name="Cheng J.F."/>
            <person name="Goodwin L."/>
            <person name="Pitluck S."/>
            <person name="Peters L."/>
            <person name="Ovchinnikova G."/>
            <person name="Teshima H."/>
            <person name="Detter J.C."/>
            <person name="Han C.S."/>
            <person name="Tapia R."/>
            <person name="Land M.L."/>
            <person name="Hauser L."/>
            <person name="Kyrpides N.C."/>
            <person name="Ivanova N.N."/>
            <person name="Pagani I."/>
            <person name="Huntmann M."/>
            <person name="Wei C.L."/>
            <person name="Davenport K.W."/>
            <person name="Daligault H."/>
            <person name="Chain P.S."/>
            <person name="Chen A."/>
            <person name="Mavromatis K."/>
            <person name="Markowitz V."/>
            <person name="Szeto E."/>
            <person name="Mikhailova N."/>
            <person name="Pati A."/>
            <person name="Wagner M."/>
            <person name="Woyke T."/>
            <person name="Ollivier B."/>
            <person name="Klenk H.P."/>
            <person name="Spring S."/>
            <person name="Loy A."/>
        </authorList>
    </citation>
    <scope>NUCLEOTIDE SEQUENCE [LARGE SCALE GENOMIC DNA]</scope>
    <source>
        <strain evidence="4">ATCC BAA-275 / DSM 13257 / NCIMB 13706 / S10</strain>
    </source>
</reference>
<feature type="coiled-coil region" evidence="1">
    <location>
        <begin position="304"/>
        <end position="338"/>
    </location>
</feature>
<dbReference type="Proteomes" id="UP000005262">
    <property type="component" value="Chromosome"/>
</dbReference>
<feature type="coiled-coil region" evidence="1">
    <location>
        <begin position="145"/>
        <end position="172"/>
    </location>
</feature>
<dbReference type="EMBL" id="CP003629">
    <property type="protein sequence ID" value="AFQ46115.1"/>
    <property type="molecule type" value="Genomic_DNA"/>
</dbReference>
<keyword evidence="4" id="KW-1185">Reference proteome</keyword>
<name>J7IWK3_DESMD</name>
<dbReference type="STRING" id="768704.Desmer_4295"/>
<evidence type="ECO:0000256" key="1">
    <source>
        <dbReference type="SAM" id="Coils"/>
    </source>
</evidence>
<evidence type="ECO:0008006" key="5">
    <source>
        <dbReference type="Google" id="ProtNLM"/>
    </source>
</evidence>
<accession>J7IWK3</accession>
<sequence>MKKILGISILSTMLLLGQPMMVFADTTISKVINFEDIEGAIAEHNIDIQINENSGLKDKVDLSDLKRTIKDLEDDLDNVNGQRDQASDPTQISAILSVKRALLDALKEAERGLVDRPTLEAIIDLKNKMSNDSIVLSAQGIFINYDKLNSAISSITTNIGNLEKKLSALELQESLGMISHNSVNDLRTTIVDLQTQLESIKFQQLALERQFSNLLNDQENTFSIGSVNTADEEFNADEDADLKKALENSYAIKLQELQIITQQAAVERAKKDIGSSKAYKKANYDLTNSNLKLTQLKDKVRLSYQTMTDNIAELQSDLQLAEQMLEDKKVDLSEAQLKKGLGIISQLEMDDAKKDYLAQENTVKTKQIDLFNAKCNYDWFLKGMALSN</sequence>
<dbReference type="RefSeq" id="WP_014905022.1">
    <property type="nucleotide sequence ID" value="NC_018515.1"/>
</dbReference>
<dbReference type="Gene3D" id="1.20.1600.10">
    <property type="entry name" value="Outer membrane efflux proteins (OEP)"/>
    <property type="match status" value="2"/>
</dbReference>
<dbReference type="HOGENOM" id="CLU_701556_0_0_9"/>
<keyword evidence="1" id="KW-0175">Coiled coil</keyword>
<feature type="signal peptide" evidence="2">
    <location>
        <begin position="1"/>
        <end position="24"/>
    </location>
</feature>
<gene>
    <name evidence="3" type="ordered locus">Desmer_4295</name>
</gene>
<keyword evidence="2" id="KW-0732">Signal</keyword>
<evidence type="ECO:0000256" key="2">
    <source>
        <dbReference type="SAM" id="SignalP"/>
    </source>
</evidence>
<feature type="chain" id="PRO_5003793221" description="Outer membrane protein" evidence="2">
    <location>
        <begin position="25"/>
        <end position="388"/>
    </location>
</feature>
<evidence type="ECO:0000313" key="4">
    <source>
        <dbReference type="Proteomes" id="UP000005262"/>
    </source>
</evidence>
<dbReference type="OrthoDB" id="1903697at2"/>
<dbReference type="KEGG" id="dmi:Desmer_4295"/>
<evidence type="ECO:0000313" key="3">
    <source>
        <dbReference type="EMBL" id="AFQ46115.1"/>
    </source>
</evidence>
<dbReference type="eggNOG" id="ENOG502ZBES">
    <property type="taxonomic scope" value="Bacteria"/>
</dbReference>
<protein>
    <recommendedName>
        <fullName evidence="5">Outer membrane protein</fullName>
    </recommendedName>
</protein>
<proteinExistence type="predicted"/>
<dbReference type="AlphaFoldDB" id="J7IWK3"/>
<dbReference type="SUPFAM" id="SSF56954">
    <property type="entry name" value="Outer membrane efflux proteins (OEP)"/>
    <property type="match status" value="1"/>
</dbReference>